<dbReference type="AlphaFoldDB" id="A0A9D9HA10"/>
<dbReference type="InterPro" id="IPR005358">
    <property type="entry name" value="Puta_zinc/iron-chelating_dom"/>
</dbReference>
<dbReference type="Pfam" id="PF03692">
    <property type="entry name" value="CxxCxxCC"/>
    <property type="match status" value="1"/>
</dbReference>
<protein>
    <submittedName>
        <fullName evidence="1">YkgJ family cysteine cluster protein</fullName>
    </submittedName>
</protein>
<dbReference type="EMBL" id="JADIMU010000043">
    <property type="protein sequence ID" value="MBO8443444.1"/>
    <property type="molecule type" value="Genomic_DNA"/>
</dbReference>
<evidence type="ECO:0000313" key="1">
    <source>
        <dbReference type="EMBL" id="MBO8443444.1"/>
    </source>
</evidence>
<name>A0A9D9HA10_9SPIR</name>
<reference evidence="1" key="1">
    <citation type="submission" date="2020-10" db="EMBL/GenBank/DDBJ databases">
        <authorList>
            <person name="Gilroy R."/>
        </authorList>
    </citation>
    <scope>NUCLEOTIDE SEQUENCE</scope>
    <source>
        <strain evidence="1">11167</strain>
    </source>
</reference>
<accession>A0A9D9HA10</accession>
<reference evidence="1" key="2">
    <citation type="journal article" date="2021" name="PeerJ">
        <title>Extensive microbial diversity within the chicken gut microbiome revealed by metagenomics and culture.</title>
        <authorList>
            <person name="Gilroy R."/>
            <person name="Ravi A."/>
            <person name="Getino M."/>
            <person name="Pursley I."/>
            <person name="Horton D.L."/>
            <person name="Alikhan N.F."/>
            <person name="Baker D."/>
            <person name="Gharbi K."/>
            <person name="Hall N."/>
            <person name="Watson M."/>
            <person name="Adriaenssens E.M."/>
            <person name="Foster-Nyarko E."/>
            <person name="Jarju S."/>
            <person name="Secka A."/>
            <person name="Antonio M."/>
            <person name="Oren A."/>
            <person name="Chaudhuri R.R."/>
            <person name="La Ragione R."/>
            <person name="Hildebrand F."/>
            <person name="Pallen M.J."/>
        </authorList>
    </citation>
    <scope>NUCLEOTIDE SEQUENCE</scope>
    <source>
        <strain evidence="1">11167</strain>
    </source>
</reference>
<organism evidence="1 2">
    <name type="scientific">Candidatus Aphodenecus pullistercoris</name>
    <dbReference type="NCBI Taxonomy" id="2840669"/>
    <lineage>
        <taxon>Bacteria</taxon>
        <taxon>Pseudomonadati</taxon>
        <taxon>Spirochaetota</taxon>
        <taxon>Spirochaetia</taxon>
        <taxon>Spirochaetales</taxon>
        <taxon>Candidatus Aphodenecus</taxon>
    </lineage>
</organism>
<sequence length="197" mass="22065">MDDLDAYRGTALYDDLVRIRSYYASIEHDFDLFTGHFSISCPTVCGRCCERFIPDVTRLEALAIAQTLVDVQGRDLDFLEHWSMSHSACPLYDPSSHRCTAYAVRPIVCRVFCSAASRTRRGLRFGGCALPEEGSRVDAIDEEGLTSSGIRIPLMDEYGEAVDELQSSCERRLMDEAVLEEAGRIMLYKLMIDQGAS</sequence>
<proteinExistence type="predicted"/>
<dbReference type="Proteomes" id="UP000823633">
    <property type="component" value="Unassembled WGS sequence"/>
</dbReference>
<evidence type="ECO:0000313" key="2">
    <source>
        <dbReference type="Proteomes" id="UP000823633"/>
    </source>
</evidence>
<comment type="caution">
    <text evidence="1">The sequence shown here is derived from an EMBL/GenBank/DDBJ whole genome shotgun (WGS) entry which is preliminary data.</text>
</comment>
<gene>
    <name evidence="1" type="ORF">IAC42_06760</name>
</gene>